<dbReference type="Gene3D" id="3.40.50.300">
    <property type="entry name" value="P-loop containing nucleotide triphosphate hydrolases"/>
    <property type="match status" value="1"/>
</dbReference>
<dbReference type="GO" id="GO:0016787">
    <property type="term" value="F:hydrolase activity"/>
    <property type="evidence" value="ECO:0007669"/>
    <property type="project" value="UniProtKB-KW"/>
</dbReference>
<dbReference type="InterPro" id="IPR027417">
    <property type="entry name" value="P-loop_NTPase"/>
</dbReference>
<dbReference type="GO" id="GO:0005524">
    <property type="term" value="F:ATP binding"/>
    <property type="evidence" value="ECO:0007669"/>
    <property type="project" value="InterPro"/>
</dbReference>
<proteinExistence type="predicted"/>
<dbReference type="CDD" id="cd18012">
    <property type="entry name" value="DEXQc_arch_SWI2_SNF2"/>
    <property type="match status" value="1"/>
</dbReference>
<evidence type="ECO:0000313" key="5">
    <source>
        <dbReference type="Proteomes" id="UP000671879"/>
    </source>
</evidence>
<dbReference type="CDD" id="cd18793">
    <property type="entry name" value="SF2_C_SNF"/>
    <property type="match status" value="1"/>
</dbReference>
<dbReference type="Pfam" id="PF00271">
    <property type="entry name" value="Helicase_C"/>
    <property type="match status" value="1"/>
</dbReference>
<dbReference type="RefSeq" id="WP_274373152.1">
    <property type="nucleotide sequence ID" value="NZ_CP072943.1"/>
</dbReference>
<dbReference type="InterPro" id="IPR014001">
    <property type="entry name" value="Helicase_ATP-bd"/>
</dbReference>
<reference evidence="5" key="1">
    <citation type="submission" date="2021-04" db="EMBL/GenBank/DDBJ databases">
        <title>A novel Synergistetes isolate from a pyrite-forming mixed culture.</title>
        <authorList>
            <person name="Bunk B."/>
            <person name="Sproer C."/>
            <person name="Spring S."/>
            <person name="Pester M."/>
        </authorList>
    </citation>
    <scope>NUCLEOTIDE SEQUENCE [LARGE SCALE GENOMIC DNA]</scope>
    <source>
        <strain evidence="5">J.5.4.2-T.3.5.2</strain>
    </source>
</reference>
<keyword evidence="1" id="KW-0378">Hydrolase</keyword>
<dbReference type="InterPro" id="IPR038718">
    <property type="entry name" value="SNF2-like_sf"/>
</dbReference>
<dbReference type="GO" id="GO:0004386">
    <property type="term" value="F:helicase activity"/>
    <property type="evidence" value="ECO:0007669"/>
    <property type="project" value="UniProtKB-KW"/>
</dbReference>
<dbReference type="PROSITE" id="PS51194">
    <property type="entry name" value="HELICASE_CTER"/>
    <property type="match status" value="1"/>
</dbReference>
<dbReference type="EMBL" id="CP072943">
    <property type="protein sequence ID" value="QTX31951.1"/>
    <property type="molecule type" value="Genomic_DNA"/>
</dbReference>
<gene>
    <name evidence="4" type="ORF">KAR29_11615</name>
</gene>
<dbReference type="InterPro" id="IPR000330">
    <property type="entry name" value="SNF2_N"/>
</dbReference>
<protein>
    <submittedName>
        <fullName evidence="4">DEAD/DEAH box helicase</fullName>
    </submittedName>
</protein>
<dbReference type="PANTHER" id="PTHR10799">
    <property type="entry name" value="SNF2/RAD54 HELICASE FAMILY"/>
    <property type="match status" value="1"/>
</dbReference>
<keyword evidence="4" id="KW-0347">Helicase</keyword>
<dbReference type="KEGG" id="aram:KAR29_11615"/>
<dbReference type="SMART" id="SM00490">
    <property type="entry name" value="HELICc"/>
    <property type="match status" value="1"/>
</dbReference>
<keyword evidence="5" id="KW-1185">Reference proteome</keyword>
<keyword evidence="4" id="KW-0067">ATP-binding</keyword>
<organism evidence="4 5">
    <name type="scientific">Aminithiophilus ramosus</name>
    <dbReference type="NCBI Taxonomy" id="3029084"/>
    <lineage>
        <taxon>Bacteria</taxon>
        <taxon>Thermotogati</taxon>
        <taxon>Synergistota</taxon>
        <taxon>Synergistia</taxon>
        <taxon>Synergistales</taxon>
        <taxon>Aminithiophilaceae</taxon>
        <taxon>Aminithiophilus</taxon>
    </lineage>
</organism>
<accession>A0A9Q7A6U1</accession>
<dbReference type="Pfam" id="PF00176">
    <property type="entry name" value="SNF2-rel_dom"/>
    <property type="match status" value="1"/>
</dbReference>
<dbReference type="InterPro" id="IPR001650">
    <property type="entry name" value="Helicase_C-like"/>
</dbReference>
<dbReference type="Proteomes" id="UP000671879">
    <property type="component" value="Chromosome"/>
</dbReference>
<evidence type="ECO:0000259" key="2">
    <source>
        <dbReference type="PROSITE" id="PS51192"/>
    </source>
</evidence>
<feature type="domain" description="Helicase C-terminal" evidence="3">
    <location>
        <begin position="1209"/>
        <end position="1367"/>
    </location>
</feature>
<sequence length="1372" mass="151804">MPFDLSRYLALVPAERAVVDSLVLADDPLTATLLGKCLARYGREWRVVSAADVKALCGALERARFVETRMERKNDVFAAAEGVKSPVLCHLIRDGRLLEVEARLAAALPLPSQSSWAPLPQGIVQRALLTGQDSLVWEQIDLAGISPVLPLASRLDGVDLLDGLTEAGRSIVLRAWLLLFFRGEGTALPLTARTLTELSLKIGANAALKERLMTWTAMAALLSGDVEALHSLCGKVPSSPFLEPAVAYLKGEKNGAVFREVLLRWRKEQGKRQGFPCDLFFLFYLLYLVEADGPAENRELLGLCRWALRGKGRFPLLLSPRAFQHVAERRLGEVPERNWKTILDAFVEADSILTPLDEVIARLLFALVAPSEGRDFLTAEWQIERGNPVGDRHSYALVASERALLQARMEERQPPREVAAFFEERGLVSVCDRLLPRQTWEGKLETLLALARRSPSEAKAETERRLVWLMDFPAEGGSLFVLDALEQKRLKSGSWSKGKRAAIERLLSTADLYPPEDRAVLASFRQEVENYWGHKEIAVTCDETRAVPALVVHGRVAFADEPDAFLSFEERPASLALSRKRAGWLLRLSPSLDLEEAGKKYVFWQEEEPHRLLFASVDDSVRALASFLGKKGLAIPAEGEGRLFETLQALAPLVDVDPALSLLAAKAELVETESLPRLRFQPRGEGVNVRVGCRPLGDEGTFLPAGQGKADVVGSLRGRPVRARRDLEAEKASLDALVEACPLLAEGEGPFLEQDLPDLESTLELLLSLRESPVPFRPEWPEGKPLSVGGRADADRLSLRVRRRDDWLAVEGEIVLDEGRVVALRTLLAAVEGTKRFISIGDGAFLALSSRLKKRLESLAAMARKKGEEQALPLLAAPFLAETALEASVEGDSGWKDLKERLREAAQKPAALPRAFRGKLRDYQEEGFRWMASLAHWGGGACLADDMGLGKTIQALALLAHRQGLGAALVVAPTSVCSNWQAEAERFTPSLKTHLFASADRKALVGEAASGDVVLCSWALLQIERELFTSRSWSTVVLDEAQAMKNPQTRRAQAAVALKADFRVALSGTPVENSLVELWSLFRFLNPGLLGSLEAFRRRFVVPVEERGDRDARSRLRRLVRPFILRRTKEEVLEELPSITEVTLDVELSEEERAFYEALRRDALEKIAAGGPEGGRFRILAELMRLRRAACHPRLVADVPLESSSKMDLLLQSLEEIRQGGHRALVFSQFVDHLALVRRALDEAAISYQYLDGSTPQKERGLIVEAFQRGEGDCFLISLRAGGLGLNLTGADYVIHLDPWWNPAVEDQATDRAHRIGQERPVTVLRLLAKGTVEEKIVALHRDKRELAQALLDGTDRAVTLTEEELLSLLKG</sequence>
<keyword evidence="4" id="KW-0547">Nucleotide-binding</keyword>
<dbReference type="InterPro" id="IPR049730">
    <property type="entry name" value="SNF2/RAD54-like_C"/>
</dbReference>
<feature type="domain" description="Helicase ATP-binding" evidence="2">
    <location>
        <begin position="932"/>
        <end position="1088"/>
    </location>
</feature>
<dbReference type="PROSITE" id="PS51192">
    <property type="entry name" value="HELICASE_ATP_BIND_1"/>
    <property type="match status" value="1"/>
</dbReference>
<evidence type="ECO:0000259" key="3">
    <source>
        <dbReference type="PROSITE" id="PS51194"/>
    </source>
</evidence>
<name>A0A9Q7A6U1_9BACT</name>
<dbReference type="Gene3D" id="3.40.50.10810">
    <property type="entry name" value="Tandem AAA-ATPase domain"/>
    <property type="match status" value="1"/>
</dbReference>
<dbReference type="SUPFAM" id="SSF52540">
    <property type="entry name" value="P-loop containing nucleoside triphosphate hydrolases"/>
    <property type="match status" value="2"/>
</dbReference>
<evidence type="ECO:0000313" key="4">
    <source>
        <dbReference type="EMBL" id="QTX31951.1"/>
    </source>
</evidence>
<dbReference type="SMART" id="SM00487">
    <property type="entry name" value="DEXDc"/>
    <property type="match status" value="1"/>
</dbReference>
<evidence type="ECO:0000256" key="1">
    <source>
        <dbReference type="ARBA" id="ARBA00022801"/>
    </source>
</evidence>